<sequence length="482" mass="56492">MSSFQNSPLSAENYEQKVQDCFNEVYEQIDSSYDKIGQLIDQILLDQIQPNVSNLSFQSISNQPFILSSLTFSNDYINPILTQQIISELQPSIKFIVQREVKNKEQILTQLFQSKLDKEIEQRKKEQTIYMEIIQKKDKEIQQINQNQYIEEKQKKQIIEVQNLNQFSFELIIENSIKQNETCCAIAFNSDQSIVVAGCSKDIKVFQHILGKLDQIQLLSQHTQNVNTLNFMKNKNNFISGSDDNTIIIWQMIKHYQWNFQQILNGHSGSLICLLLKNTDDLIISGSYDKTIKFWIKQDQWLVQQSINDHSNCVYSLCLNEQQNKVISCSNDKQILVIEQQKLDQKWIVTQKIKVDQYGYRLCFINDNQFTFQPYCTEQMQIYEIDINKKQYRKTKEITVNCGTSNESCLFPQQYLKSRCLLVNKNGKNINLIRKKENGEFIVEQSIEFSTYAICGSLSQDGEYLITWDDKSQEIQIRKCKE</sequence>
<keyword evidence="1" id="KW-0853">WD repeat</keyword>
<dbReference type="Proteomes" id="UP000689195">
    <property type="component" value="Unassembled WGS sequence"/>
</dbReference>
<dbReference type="FunFam" id="2.130.10.10:FF:001434">
    <property type="entry name" value="Uncharacterized protein"/>
    <property type="match status" value="1"/>
</dbReference>
<accession>A0A8S1V669</accession>
<dbReference type="Pfam" id="PF00400">
    <property type="entry name" value="WD40"/>
    <property type="match status" value="3"/>
</dbReference>
<protein>
    <recommendedName>
        <fullName evidence="4">WD40-repeat-containing domain</fullName>
    </recommendedName>
</protein>
<dbReference type="GO" id="GO:0016226">
    <property type="term" value="P:iron-sulfur cluster assembly"/>
    <property type="evidence" value="ECO:0007669"/>
    <property type="project" value="TreeGrafter"/>
</dbReference>
<evidence type="ECO:0000256" key="1">
    <source>
        <dbReference type="PROSITE-ProRule" id="PRU00221"/>
    </source>
</evidence>
<proteinExistence type="predicted"/>
<organism evidence="2 3">
    <name type="scientific">Paramecium pentaurelia</name>
    <dbReference type="NCBI Taxonomy" id="43138"/>
    <lineage>
        <taxon>Eukaryota</taxon>
        <taxon>Sar</taxon>
        <taxon>Alveolata</taxon>
        <taxon>Ciliophora</taxon>
        <taxon>Intramacronucleata</taxon>
        <taxon>Oligohymenophorea</taxon>
        <taxon>Peniculida</taxon>
        <taxon>Parameciidae</taxon>
        <taxon>Paramecium</taxon>
    </lineage>
</organism>
<dbReference type="AlphaFoldDB" id="A0A8S1V669"/>
<dbReference type="PANTHER" id="PTHR19920:SF0">
    <property type="entry name" value="CYTOSOLIC IRON-SULFUR PROTEIN ASSEMBLY PROTEIN CIAO1-RELATED"/>
    <property type="match status" value="1"/>
</dbReference>
<dbReference type="InterPro" id="IPR001680">
    <property type="entry name" value="WD40_rpt"/>
</dbReference>
<evidence type="ECO:0000313" key="3">
    <source>
        <dbReference type="Proteomes" id="UP000689195"/>
    </source>
</evidence>
<feature type="repeat" description="WD" evidence="1">
    <location>
        <begin position="219"/>
        <end position="252"/>
    </location>
</feature>
<evidence type="ECO:0008006" key="4">
    <source>
        <dbReference type="Google" id="ProtNLM"/>
    </source>
</evidence>
<gene>
    <name evidence="2" type="ORF">PPENT_87.1.T0570020</name>
</gene>
<dbReference type="GO" id="GO:0097361">
    <property type="term" value="C:cytosolic [4Fe-4S] assembly targeting complex"/>
    <property type="evidence" value="ECO:0007669"/>
    <property type="project" value="TreeGrafter"/>
</dbReference>
<dbReference type="PROSITE" id="PS50294">
    <property type="entry name" value="WD_REPEATS_REGION"/>
    <property type="match status" value="2"/>
</dbReference>
<dbReference type="EMBL" id="CAJJDO010000057">
    <property type="protein sequence ID" value="CAD8172294.1"/>
    <property type="molecule type" value="Genomic_DNA"/>
</dbReference>
<comment type="caution">
    <text evidence="2">The sequence shown here is derived from an EMBL/GenBank/DDBJ whole genome shotgun (WGS) entry which is preliminary data.</text>
</comment>
<name>A0A8S1V669_9CILI</name>
<dbReference type="OrthoDB" id="6252103at2759"/>
<dbReference type="SMART" id="SM00320">
    <property type="entry name" value="WD40"/>
    <property type="match status" value="4"/>
</dbReference>
<dbReference type="PANTHER" id="PTHR19920">
    <property type="entry name" value="WD40 PROTEIN CIAO1"/>
    <property type="match status" value="1"/>
</dbReference>
<feature type="repeat" description="WD" evidence="1">
    <location>
        <begin position="264"/>
        <end position="295"/>
    </location>
</feature>
<dbReference type="PROSITE" id="PS50082">
    <property type="entry name" value="WD_REPEATS_2"/>
    <property type="match status" value="2"/>
</dbReference>
<keyword evidence="3" id="KW-1185">Reference proteome</keyword>
<reference evidence="2" key="1">
    <citation type="submission" date="2021-01" db="EMBL/GenBank/DDBJ databases">
        <authorList>
            <consortium name="Genoscope - CEA"/>
            <person name="William W."/>
        </authorList>
    </citation>
    <scope>NUCLEOTIDE SEQUENCE</scope>
</reference>
<evidence type="ECO:0000313" key="2">
    <source>
        <dbReference type="EMBL" id="CAD8172294.1"/>
    </source>
</evidence>